<dbReference type="Proteomes" id="UP001595648">
    <property type="component" value="Unassembled WGS sequence"/>
</dbReference>
<proteinExistence type="predicted"/>
<accession>A0ABV7MKF7</accession>
<organism evidence="1 2">
    <name type="scientific">Mesorhizobium cantuariense</name>
    <dbReference type="NCBI Taxonomy" id="1300275"/>
    <lineage>
        <taxon>Bacteria</taxon>
        <taxon>Pseudomonadati</taxon>
        <taxon>Pseudomonadota</taxon>
        <taxon>Alphaproteobacteria</taxon>
        <taxon>Hyphomicrobiales</taxon>
        <taxon>Phyllobacteriaceae</taxon>
        <taxon>Mesorhizobium</taxon>
    </lineage>
</organism>
<dbReference type="EMBL" id="JBHRVD010000001">
    <property type="protein sequence ID" value="MFC3321426.1"/>
    <property type="molecule type" value="Genomic_DNA"/>
</dbReference>
<gene>
    <name evidence="1" type="ORF">ACFOJ9_06505</name>
</gene>
<dbReference type="RefSeq" id="WP_378977778.1">
    <property type="nucleotide sequence ID" value="NZ_JBHRVD010000001.1"/>
</dbReference>
<evidence type="ECO:0000313" key="1">
    <source>
        <dbReference type="EMBL" id="MFC3321426.1"/>
    </source>
</evidence>
<comment type="caution">
    <text evidence="1">The sequence shown here is derived from an EMBL/GenBank/DDBJ whole genome shotgun (WGS) entry which is preliminary data.</text>
</comment>
<name>A0ABV7MKF7_9HYPH</name>
<evidence type="ECO:0000313" key="2">
    <source>
        <dbReference type="Proteomes" id="UP001595648"/>
    </source>
</evidence>
<sequence>MVEKLGCKTAADLGAIFTDFFTLQVEPYIGDAIRYLELTTEGKQWIANLHSNLFQSGHRPARIGPFPGVLQPTSASLSMIT</sequence>
<protein>
    <submittedName>
        <fullName evidence="1">Uncharacterized protein</fullName>
    </submittedName>
</protein>
<reference evidence="2" key="1">
    <citation type="journal article" date="2019" name="Int. J. Syst. Evol. Microbiol.">
        <title>The Global Catalogue of Microorganisms (GCM) 10K type strain sequencing project: providing services to taxonomists for standard genome sequencing and annotation.</title>
        <authorList>
            <consortium name="The Broad Institute Genomics Platform"/>
            <consortium name="The Broad Institute Genome Sequencing Center for Infectious Disease"/>
            <person name="Wu L."/>
            <person name="Ma J."/>
        </authorList>
    </citation>
    <scope>NUCLEOTIDE SEQUENCE [LARGE SCALE GENOMIC DNA]</scope>
    <source>
        <strain evidence="2">ICMP 19515</strain>
    </source>
</reference>
<keyword evidence="2" id="KW-1185">Reference proteome</keyword>